<keyword evidence="2" id="KW-1185">Reference proteome</keyword>
<sequence length="73" mass="8365">MFSGRRFPSVRSRCAAESTGVKVIVDAISRYATSRAQKVRYLRNCACRRQRIFEFSFLAFVLGSTRNLEKVQA</sequence>
<gene>
    <name evidence="1" type="ORF">PUN28_003019</name>
</gene>
<evidence type="ECO:0000313" key="1">
    <source>
        <dbReference type="EMBL" id="KAL0131872.1"/>
    </source>
</evidence>
<protein>
    <submittedName>
        <fullName evidence="1">Uncharacterized protein</fullName>
    </submittedName>
</protein>
<dbReference type="AlphaFoldDB" id="A0AAW2GX43"/>
<reference evidence="1 2" key="1">
    <citation type="submission" date="2023-03" db="EMBL/GenBank/DDBJ databases">
        <title>High recombination rates correlate with genetic variation in Cardiocondyla obscurior ants.</title>
        <authorList>
            <person name="Errbii M."/>
        </authorList>
    </citation>
    <scope>NUCLEOTIDE SEQUENCE [LARGE SCALE GENOMIC DNA]</scope>
    <source>
        <strain evidence="1">Alpha-2009</strain>
        <tissue evidence="1">Whole body</tissue>
    </source>
</reference>
<proteinExistence type="predicted"/>
<dbReference type="Proteomes" id="UP001430953">
    <property type="component" value="Unassembled WGS sequence"/>
</dbReference>
<comment type="caution">
    <text evidence="1">The sequence shown here is derived from an EMBL/GenBank/DDBJ whole genome shotgun (WGS) entry which is preliminary data.</text>
</comment>
<name>A0AAW2GX43_9HYME</name>
<organism evidence="1 2">
    <name type="scientific">Cardiocondyla obscurior</name>
    <dbReference type="NCBI Taxonomy" id="286306"/>
    <lineage>
        <taxon>Eukaryota</taxon>
        <taxon>Metazoa</taxon>
        <taxon>Ecdysozoa</taxon>
        <taxon>Arthropoda</taxon>
        <taxon>Hexapoda</taxon>
        <taxon>Insecta</taxon>
        <taxon>Pterygota</taxon>
        <taxon>Neoptera</taxon>
        <taxon>Endopterygota</taxon>
        <taxon>Hymenoptera</taxon>
        <taxon>Apocrita</taxon>
        <taxon>Aculeata</taxon>
        <taxon>Formicoidea</taxon>
        <taxon>Formicidae</taxon>
        <taxon>Myrmicinae</taxon>
        <taxon>Cardiocondyla</taxon>
    </lineage>
</organism>
<evidence type="ECO:0000313" key="2">
    <source>
        <dbReference type="Proteomes" id="UP001430953"/>
    </source>
</evidence>
<accession>A0AAW2GX43</accession>
<dbReference type="EMBL" id="JADYXP020000002">
    <property type="protein sequence ID" value="KAL0131872.1"/>
    <property type="molecule type" value="Genomic_DNA"/>
</dbReference>